<evidence type="ECO:0000313" key="13">
    <source>
        <dbReference type="EMBL" id="KAK9866141.1"/>
    </source>
</evidence>
<keyword evidence="5" id="KW-0378">Hydrolase</keyword>
<dbReference type="GO" id="GO:0016558">
    <property type="term" value="P:protein import into peroxisome matrix"/>
    <property type="evidence" value="ECO:0007669"/>
    <property type="project" value="TreeGrafter"/>
</dbReference>
<evidence type="ECO:0000256" key="2">
    <source>
        <dbReference type="ARBA" id="ARBA00006914"/>
    </source>
</evidence>
<keyword evidence="6" id="KW-0067">ATP-binding</keyword>
<dbReference type="InterPro" id="IPR003959">
    <property type="entry name" value="ATPase_AAA_core"/>
</dbReference>
<evidence type="ECO:0000256" key="6">
    <source>
        <dbReference type="ARBA" id="ARBA00022840"/>
    </source>
</evidence>
<proteinExistence type="inferred from homology"/>
<comment type="caution">
    <text evidence="13">The sequence shown here is derived from an EMBL/GenBank/DDBJ whole genome shotgun (WGS) entry which is preliminary data.</text>
</comment>
<feature type="domain" description="AAA+ ATPase" evidence="12">
    <location>
        <begin position="432"/>
        <end position="596"/>
    </location>
</feature>
<evidence type="ECO:0000256" key="9">
    <source>
        <dbReference type="ARBA" id="ARBA00034920"/>
    </source>
</evidence>
<comment type="similarity">
    <text evidence="2">Belongs to the AAA ATPase family.</text>
</comment>
<keyword evidence="14" id="KW-1185">Reference proteome</keyword>
<evidence type="ECO:0000256" key="11">
    <source>
        <dbReference type="SAM" id="MobiDB-lite"/>
    </source>
</evidence>
<dbReference type="Proteomes" id="UP001485043">
    <property type="component" value="Unassembled WGS sequence"/>
</dbReference>
<feature type="region of interest" description="Disordered" evidence="11">
    <location>
        <begin position="286"/>
        <end position="309"/>
    </location>
</feature>
<feature type="domain" description="AAA+ ATPase" evidence="12">
    <location>
        <begin position="744"/>
        <end position="884"/>
    </location>
</feature>
<keyword evidence="7" id="KW-0472">Membrane</keyword>
<dbReference type="Pfam" id="PF00004">
    <property type="entry name" value="AAA"/>
    <property type="match status" value="2"/>
</dbReference>
<name>A0AAW1T8S4_9CHLO</name>
<feature type="compositionally biased region" description="Low complexity" evidence="11">
    <location>
        <begin position="196"/>
        <end position="212"/>
    </location>
</feature>
<dbReference type="SMART" id="SM00382">
    <property type="entry name" value="AAA"/>
    <property type="match status" value="2"/>
</dbReference>
<reference evidence="13 14" key="1">
    <citation type="journal article" date="2024" name="Nat. Commun.">
        <title>Phylogenomics reveals the evolutionary origins of lichenization in chlorophyte algae.</title>
        <authorList>
            <person name="Puginier C."/>
            <person name="Libourel C."/>
            <person name="Otte J."/>
            <person name="Skaloud P."/>
            <person name="Haon M."/>
            <person name="Grisel S."/>
            <person name="Petersen M."/>
            <person name="Berrin J.G."/>
            <person name="Delaux P.M."/>
            <person name="Dal Grande F."/>
            <person name="Keller J."/>
        </authorList>
    </citation>
    <scope>NUCLEOTIDE SEQUENCE [LARGE SCALE GENOMIC DNA]</scope>
    <source>
        <strain evidence="13 14">SAG 2523</strain>
    </source>
</reference>
<comment type="catalytic activity">
    <reaction evidence="10">
        <text>ATP + H2O = ADP + phosphate + H(+)</text>
        <dbReference type="Rhea" id="RHEA:13065"/>
        <dbReference type="ChEBI" id="CHEBI:15377"/>
        <dbReference type="ChEBI" id="CHEBI:15378"/>
        <dbReference type="ChEBI" id="CHEBI:30616"/>
        <dbReference type="ChEBI" id="CHEBI:43474"/>
        <dbReference type="ChEBI" id="CHEBI:456216"/>
    </reaction>
    <physiologicalReaction direction="left-to-right" evidence="10">
        <dbReference type="Rhea" id="RHEA:13066"/>
    </physiologicalReaction>
</comment>
<evidence type="ECO:0000256" key="7">
    <source>
        <dbReference type="ARBA" id="ARBA00023136"/>
    </source>
</evidence>
<evidence type="ECO:0000256" key="5">
    <source>
        <dbReference type="ARBA" id="ARBA00022801"/>
    </source>
</evidence>
<dbReference type="Gene3D" id="1.10.8.60">
    <property type="match status" value="1"/>
</dbReference>
<dbReference type="Gene3D" id="3.40.50.300">
    <property type="entry name" value="P-loop containing nucleotide triphosphate hydrolases"/>
    <property type="match status" value="2"/>
</dbReference>
<dbReference type="FunFam" id="3.40.50.300:FF:000109">
    <property type="entry name" value="Peroxisomal biogenesis factor 6"/>
    <property type="match status" value="1"/>
</dbReference>
<accession>A0AAW1T8S4</accession>
<dbReference type="GO" id="GO:0005829">
    <property type="term" value="C:cytosol"/>
    <property type="evidence" value="ECO:0007669"/>
    <property type="project" value="TreeGrafter"/>
</dbReference>
<dbReference type="GO" id="GO:0016887">
    <property type="term" value="F:ATP hydrolysis activity"/>
    <property type="evidence" value="ECO:0007669"/>
    <property type="project" value="InterPro"/>
</dbReference>
<evidence type="ECO:0000313" key="14">
    <source>
        <dbReference type="Proteomes" id="UP001485043"/>
    </source>
</evidence>
<evidence type="ECO:0000256" key="8">
    <source>
        <dbReference type="ARBA" id="ARBA00034811"/>
    </source>
</evidence>
<feature type="compositionally biased region" description="Polar residues" evidence="11">
    <location>
        <begin position="286"/>
        <end position="303"/>
    </location>
</feature>
<dbReference type="EMBL" id="JALJOV010000186">
    <property type="protein sequence ID" value="KAK9866141.1"/>
    <property type="molecule type" value="Genomic_DNA"/>
</dbReference>
<dbReference type="PANTHER" id="PTHR23077:SF9">
    <property type="entry name" value="PEROXISOMAL ATPASE PEX6"/>
    <property type="match status" value="1"/>
</dbReference>
<protein>
    <recommendedName>
        <fullName evidence="8">Peroxisomal ATPase PEX6</fullName>
    </recommendedName>
    <alternativeName>
        <fullName evidence="9">Peroxin-6</fullName>
    </alternativeName>
</protein>
<dbReference type="InterPro" id="IPR003593">
    <property type="entry name" value="AAA+_ATPase"/>
</dbReference>
<gene>
    <name evidence="13" type="ORF">WJX84_005323</name>
</gene>
<evidence type="ECO:0000256" key="3">
    <source>
        <dbReference type="ARBA" id="ARBA00022593"/>
    </source>
</evidence>
<dbReference type="GO" id="GO:0005778">
    <property type="term" value="C:peroxisomal membrane"/>
    <property type="evidence" value="ECO:0007669"/>
    <property type="project" value="TreeGrafter"/>
</dbReference>
<dbReference type="CDD" id="cd19527">
    <property type="entry name" value="RecA-like_PEX6_r2"/>
    <property type="match status" value="1"/>
</dbReference>
<evidence type="ECO:0000256" key="10">
    <source>
        <dbReference type="ARBA" id="ARBA00048778"/>
    </source>
</evidence>
<keyword evidence="3" id="KW-0962">Peroxisome biogenesis</keyword>
<comment type="subcellular location">
    <subcellularLocation>
        <location evidence="1">Membrane</location>
    </subcellularLocation>
</comment>
<evidence type="ECO:0000256" key="1">
    <source>
        <dbReference type="ARBA" id="ARBA00004370"/>
    </source>
</evidence>
<dbReference type="GO" id="GO:0005524">
    <property type="term" value="F:ATP binding"/>
    <property type="evidence" value="ECO:0007669"/>
    <property type="project" value="UniProtKB-KW"/>
</dbReference>
<dbReference type="InterPro" id="IPR050168">
    <property type="entry name" value="AAA_ATPase_domain"/>
</dbReference>
<dbReference type="SUPFAM" id="SSF52540">
    <property type="entry name" value="P-loop containing nucleoside triphosphate hydrolases"/>
    <property type="match status" value="2"/>
</dbReference>
<evidence type="ECO:0000256" key="4">
    <source>
        <dbReference type="ARBA" id="ARBA00022741"/>
    </source>
</evidence>
<dbReference type="InterPro" id="IPR003960">
    <property type="entry name" value="ATPase_AAA_CS"/>
</dbReference>
<feature type="region of interest" description="Disordered" evidence="11">
    <location>
        <begin position="196"/>
        <end position="234"/>
    </location>
</feature>
<evidence type="ECO:0000259" key="12">
    <source>
        <dbReference type="SMART" id="SM00382"/>
    </source>
</evidence>
<dbReference type="InterPro" id="IPR027417">
    <property type="entry name" value="P-loop_NTPase"/>
</dbReference>
<organism evidence="13 14">
    <name type="scientific">Apatococcus fuscideae</name>
    <dbReference type="NCBI Taxonomy" id="2026836"/>
    <lineage>
        <taxon>Eukaryota</taxon>
        <taxon>Viridiplantae</taxon>
        <taxon>Chlorophyta</taxon>
        <taxon>core chlorophytes</taxon>
        <taxon>Trebouxiophyceae</taxon>
        <taxon>Chlorellales</taxon>
        <taxon>Chlorellaceae</taxon>
        <taxon>Apatococcus</taxon>
    </lineage>
</organism>
<sequence length="1000" mass="105299">MAERSSAPTPLLAQHWKDRVAALGLPLKPRSKTPETPTSQASFQLPAAVLPGPESGPSDHTSLGTHDDEQMQLGLTMKTLQRLGMFHGSLISITNSHQLNSSAALAHVFSLDRPVSHRDIPTDLCDKGSPSVSGQPWWGWLCGQVCLQPPDGISAASQQQPQQTVSISQPGGRALSIQAATSISIALVRRPAAIASAPPAAPEAPADSTPAPHSAPENAGDLRPGKAGEASASGDLESPGIVAALQHYFQACPRLVSAGHLFTVADPSSDPEQELLRALCTPADPLSQQEEGTSEGSLRQANGRQPLRGRHRSALPALLWFKVTSVEPQQTSPLAVNPSTTAVAMQGTCASALPVGAEHFMRTKLGNTDCGSSRTERKITRAGDGQVLGESLAAAWQSSPCLPGLASLLPAWREVAALLAPLVHHGSRGRGLRAALLLVGPAGSGRTTAATAAAAALGLHLIPFNCHDLTSAAGPQAQSKAVNLALRTAGETAADFSPALLLLRNFEALASSASGDPTDPGEASLLQLIEELENLIASRAAQTLDTPQSQQAHEQASPAWSEQPVVLLVACVASAADLPPLLRRIFTHEVEVEAPSLDQRLQLLSGILAQSAAEPHPSWLQDAAAQTAGLLPQDLKAAAADALAMAAMRGTPTLRDGKLELLDGDRSLDLTGSIPLSKLHVTADHMEKALLGVRRRTATALGAPSVPKVKWEDVGGLEDVKRGVLDTVELPLRHPNLFAAGLKRRSGVLLYGPPGTGKTLIAKAVATECSINFLSVKGPELINMYIGESERQVREVFARARRARPCVLFFDELDSLAPARGAGSDSGGVMDRVVSQLLAEIDGVQTGGAQDLFVIGATNRPDLLDAALLRPGRLDRLLYVGVAEDWESKHHVLCALTRSFKLAADVDLQTIARGCQLTFTGADMYALCSDAWMAGLKRTIRVHEALVGAGSADSTSQPEHVEVAQEDFWEALHSLQPSLSEQELQRYAALRDRFGQSGAG</sequence>
<dbReference type="InterPro" id="IPR047533">
    <property type="entry name" value="RecA-like_PEX6_r2"/>
</dbReference>
<keyword evidence="4" id="KW-0547">Nucleotide-binding</keyword>
<dbReference type="AlphaFoldDB" id="A0AAW1T8S4"/>
<dbReference type="PROSITE" id="PS00674">
    <property type="entry name" value="AAA"/>
    <property type="match status" value="1"/>
</dbReference>
<dbReference type="PANTHER" id="PTHR23077">
    <property type="entry name" value="AAA-FAMILY ATPASE"/>
    <property type="match status" value="1"/>
</dbReference>